<proteinExistence type="predicted"/>
<organism evidence="1">
    <name type="scientific">Candidatus Nitrotoga fabula</name>
    <dbReference type="NCBI Taxonomy" id="2182327"/>
    <lineage>
        <taxon>Bacteria</taxon>
        <taxon>Pseudomonadati</taxon>
        <taxon>Pseudomonadota</taxon>
        <taxon>Betaproteobacteria</taxon>
        <taxon>Nitrosomonadales</taxon>
        <taxon>Gallionellaceae</taxon>
        <taxon>Candidatus Nitrotoga</taxon>
    </lineage>
</organism>
<dbReference type="AlphaFoldDB" id="A0A2X0SER1"/>
<sequence length="28" mass="2978">MCDTTQLMELGVLQKTLGGGSLGYEFAD</sequence>
<gene>
    <name evidence="1" type="ORF">NITFAB_1451</name>
</gene>
<protein>
    <submittedName>
        <fullName evidence="1">Uncharacterized protein</fullName>
    </submittedName>
</protein>
<name>A0A2X0SER1_9PROT</name>
<reference evidence="1" key="1">
    <citation type="submission" date="2018-05" db="EMBL/GenBank/DDBJ databases">
        <authorList>
            <person name="Lanie J.A."/>
            <person name="Ng W.-L."/>
            <person name="Kazmierczak K.M."/>
            <person name="Andrzejewski T.M."/>
            <person name="Davidsen T.M."/>
            <person name="Wayne K.J."/>
            <person name="Tettelin H."/>
            <person name="Glass J.I."/>
            <person name="Rusch D."/>
            <person name="Podicherti R."/>
            <person name="Tsui H.-C.T."/>
            <person name="Winkler M.E."/>
        </authorList>
    </citation>
    <scope>NUCLEOTIDE SEQUENCE</scope>
    <source>
        <strain evidence="1">KNB</strain>
    </source>
</reference>
<evidence type="ECO:0000313" key="1">
    <source>
        <dbReference type="EMBL" id="SPS05861.1"/>
    </source>
</evidence>
<accession>A0A2X0SER1</accession>
<dbReference type="EMBL" id="LS423452">
    <property type="protein sequence ID" value="SPS05861.1"/>
    <property type="molecule type" value="Genomic_DNA"/>
</dbReference>